<dbReference type="Proteomes" id="UP000001593">
    <property type="component" value="Unassembled WGS sequence"/>
</dbReference>
<accession>A7SUN2</accession>
<dbReference type="EMBL" id="DS469817">
    <property type="protein sequence ID" value="EDO32579.1"/>
    <property type="molecule type" value="Genomic_DNA"/>
</dbReference>
<evidence type="ECO:0000256" key="1">
    <source>
        <dbReference type="SAM" id="MobiDB-lite"/>
    </source>
</evidence>
<dbReference type="PANTHER" id="PTHR35558">
    <property type="entry name" value="SGNH_HYDRO DOMAIN-CONTAINING PROTEIN"/>
    <property type="match status" value="1"/>
</dbReference>
<dbReference type="HOGENOM" id="CLU_590950_0_0_1"/>
<sequence length="463" mass="51177">MPAGVMGPPSDQTADLASNSTRTAVNDPYSNPRFAGQAWQNYDIAFCQQAAALRREDWSTIDTQMFNFHIAGSIPLLPSAAKVPPQSLQYIPEQAGGAICLLQLVPKPYRLQLKTSLGFCRSRIGIQKSTKHGSYSLSIPGHDPPTDITIFLGVAINPGPMLTTEREHMQEDERSSYEPSSNTNLHNRQIQTQVILYSSAQLCELRTNRPPWDPNVFTKLKQLCIYRYRGKSSGRKCRKSIPGINSSTIASENRNLHSEVNNTRSNSFAVPKFLFLNICSLTKTKKRVKAHVALEADLYAADIDHKMLVCGLYHPPKPNKDLIGFLAELSDGFLDSTPEGTVVLGGELNKLDLSEVNRQTGLIPLVDFPTGGDSKLDNCLTNAPHLFAKSYPTTAQTKTDHLGFIVPAAKKLKPIRTKLAFRDCRQQYKDALYKRLVVLTGPLSGSFPALMISLTPSSRPYTC</sequence>
<organism evidence="2 3">
    <name type="scientific">Nematostella vectensis</name>
    <name type="common">Starlet sea anemone</name>
    <dbReference type="NCBI Taxonomy" id="45351"/>
    <lineage>
        <taxon>Eukaryota</taxon>
        <taxon>Metazoa</taxon>
        <taxon>Cnidaria</taxon>
        <taxon>Anthozoa</taxon>
        <taxon>Hexacorallia</taxon>
        <taxon>Actiniaria</taxon>
        <taxon>Edwardsiidae</taxon>
        <taxon>Nematostella</taxon>
    </lineage>
</organism>
<evidence type="ECO:0000313" key="2">
    <source>
        <dbReference type="EMBL" id="EDO32579.1"/>
    </source>
</evidence>
<gene>
    <name evidence="2" type="ORF">NEMVEDRAFT_v1g217749</name>
</gene>
<dbReference type="PANTHER" id="PTHR35558:SF1">
    <property type="entry name" value="ENDONUCLEASE_EXONUCLEASE_PHOSPHATASE DOMAIN-CONTAINING PROTEIN"/>
    <property type="match status" value="1"/>
</dbReference>
<evidence type="ECO:0000313" key="3">
    <source>
        <dbReference type="Proteomes" id="UP000001593"/>
    </source>
</evidence>
<keyword evidence="3" id="KW-1185">Reference proteome</keyword>
<feature type="compositionally biased region" description="Polar residues" evidence="1">
    <location>
        <begin position="10"/>
        <end position="24"/>
    </location>
</feature>
<reference evidence="2 3" key="1">
    <citation type="journal article" date="2007" name="Science">
        <title>Sea anemone genome reveals ancestral eumetazoan gene repertoire and genomic organization.</title>
        <authorList>
            <person name="Putnam N.H."/>
            <person name="Srivastava M."/>
            <person name="Hellsten U."/>
            <person name="Dirks B."/>
            <person name="Chapman J."/>
            <person name="Salamov A."/>
            <person name="Terry A."/>
            <person name="Shapiro H."/>
            <person name="Lindquist E."/>
            <person name="Kapitonov V.V."/>
            <person name="Jurka J."/>
            <person name="Genikhovich G."/>
            <person name="Grigoriev I.V."/>
            <person name="Lucas S.M."/>
            <person name="Steele R.E."/>
            <person name="Finnerty J.R."/>
            <person name="Technau U."/>
            <person name="Martindale M.Q."/>
            <person name="Rokhsar D.S."/>
        </authorList>
    </citation>
    <scope>NUCLEOTIDE SEQUENCE [LARGE SCALE GENOMIC DNA]</scope>
    <source>
        <strain evidence="3">CH2 X CH6</strain>
    </source>
</reference>
<proteinExistence type="predicted"/>
<evidence type="ECO:0008006" key="4">
    <source>
        <dbReference type="Google" id="ProtNLM"/>
    </source>
</evidence>
<feature type="region of interest" description="Disordered" evidence="1">
    <location>
        <begin position="1"/>
        <end position="29"/>
    </location>
</feature>
<dbReference type="AlphaFoldDB" id="A7SUN2"/>
<name>A7SUN2_NEMVE</name>
<protein>
    <recommendedName>
        <fullName evidence="4">Endonuclease/exonuclease/phosphatase domain-containing protein</fullName>
    </recommendedName>
</protein>
<dbReference type="InParanoid" id="A7SUN2"/>